<keyword evidence="8" id="KW-1185">Reference proteome</keyword>
<dbReference type="OrthoDB" id="9801955at2"/>
<keyword evidence="4 7" id="KW-0808">Transferase</keyword>
<evidence type="ECO:0000256" key="2">
    <source>
        <dbReference type="ARBA" id="ARBA00022475"/>
    </source>
</evidence>
<reference evidence="7 8" key="1">
    <citation type="submission" date="2016-11" db="EMBL/GenBank/DDBJ databases">
        <authorList>
            <person name="Jaros S."/>
            <person name="Januszkiewicz K."/>
            <person name="Wedrychowicz H."/>
        </authorList>
    </citation>
    <scope>NUCLEOTIDE SEQUENCE [LARGE SCALE GENOMIC DNA]</scope>
    <source>
        <strain evidence="7 8">DSM 24574</strain>
    </source>
</reference>
<proteinExistence type="predicted"/>
<evidence type="ECO:0000256" key="1">
    <source>
        <dbReference type="ARBA" id="ARBA00004533"/>
    </source>
</evidence>
<dbReference type="AlphaFoldDB" id="A0A1M5RQ45"/>
<protein>
    <submittedName>
        <fullName evidence="7">KDO2-lipid IV(A) lauroyltransferase</fullName>
    </submittedName>
</protein>
<dbReference type="InterPro" id="IPR004960">
    <property type="entry name" value="LipA_acyltrans"/>
</dbReference>
<evidence type="ECO:0000256" key="6">
    <source>
        <dbReference type="ARBA" id="ARBA00023315"/>
    </source>
</evidence>
<evidence type="ECO:0000313" key="8">
    <source>
        <dbReference type="Proteomes" id="UP000184212"/>
    </source>
</evidence>
<dbReference type="PANTHER" id="PTHR30606:SF10">
    <property type="entry name" value="PHOSPHATIDYLINOSITOL MANNOSIDE ACYLTRANSFERASE"/>
    <property type="match status" value="1"/>
</dbReference>
<keyword evidence="6" id="KW-0012">Acyltransferase</keyword>
<dbReference type="GO" id="GO:0016746">
    <property type="term" value="F:acyltransferase activity"/>
    <property type="evidence" value="ECO:0007669"/>
    <property type="project" value="UniProtKB-KW"/>
</dbReference>
<dbReference type="RefSeq" id="WP_073136437.1">
    <property type="nucleotide sequence ID" value="NZ_FQWQ01000002.1"/>
</dbReference>
<dbReference type="STRING" id="947013.SAMN04488109_3508"/>
<keyword evidence="2" id="KW-1003">Cell membrane</keyword>
<comment type="subcellular location">
    <subcellularLocation>
        <location evidence="1">Cell inner membrane</location>
    </subcellularLocation>
</comment>
<keyword evidence="5" id="KW-0472">Membrane</keyword>
<keyword evidence="3" id="KW-0997">Cell inner membrane</keyword>
<dbReference type="PIRSF" id="PIRSF026649">
    <property type="entry name" value="MsbB"/>
    <property type="match status" value="1"/>
</dbReference>
<dbReference type="CDD" id="cd07984">
    <property type="entry name" value="LPLAT_LABLAT-like"/>
    <property type="match status" value="1"/>
</dbReference>
<evidence type="ECO:0000313" key="7">
    <source>
        <dbReference type="EMBL" id="SHH28261.1"/>
    </source>
</evidence>
<dbReference type="GO" id="GO:0009247">
    <property type="term" value="P:glycolipid biosynthetic process"/>
    <property type="evidence" value="ECO:0007669"/>
    <property type="project" value="UniProtKB-ARBA"/>
</dbReference>
<dbReference type="Pfam" id="PF03279">
    <property type="entry name" value="Lip_A_acyltrans"/>
    <property type="match status" value="1"/>
</dbReference>
<accession>A0A1M5RQ45</accession>
<dbReference type="EMBL" id="FQWQ01000002">
    <property type="protein sequence ID" value="SHH28261.1"/>
    <property type="molecule type" value="Genomic_DNA"/>
</dbReference>
<dbReference type="PANTHER" id="PTHR30606">
    <property type="entry name" value="LIPID A BIOSYNTHESIS LAUROYL ACYLTRANSFERASE"/>
    <property type="match status" value="1"/>
</dbReference>
<evidence type="ECO:0000256" key="4">
    <source>
        <dbReference type="ARBA" id="ARBA00022679"/>
    </source>
</evidence>
<dbReference type="Proteomes" id="UP000184212">
    <property type="component" value="Unassembled WGS sequence"/>
</dbReference>
<sequence>MANAKEIRRKIRYAVVYRFVKFLISLSRAMPRTWWLAFCGGLGKLARVFATKTRNQVLDHLAFAYGSEMTPKEVKKMSWKVFKMLGTNTGEMLRATQVKDLAGLEEFLKTDGLENYEKAIKKGKGVIFLTLHMGAFDLQVSNMALRGLNPNIIGTPLKDERLNALLWDYRNKYGAIAIERGRETFRLIKVLKSGGSVALLIDQDTKVKSRFVNFFGKPAATPVGATVLALKTGAAVVPTYVYLGDDKLQHMHILPEVPMVITGDDEVDMVYNTQVLTNFIEATIRKHPDQWVWMHERWKTKPGEEIA</sequence>
<name>A0A1M5RQ45_9BACT</name>
<evidence type="ECO:0000256" key="3">
    <source>
        <dbReference type="ARBA" id="ARBA00022519"/>
    </source>
</evidence>
<dbReference type="GO" id="GO:0005886">
    <property type="term" value="C:plasma membrane"/>
    <property type="evidence" value="ECO:0007669"/>
    <property type="project" value="UniProtKB-SubCell"/>
</dbReference>
<gene>
    <name evidence="7" type="ORF">SAMN04488109_3508</name>
</gene>
<organism evidence="7 8">
    <name type="scientific">Chryseolinea serpens</name>
    <dbReference type="NCBI Taxonomy" id="947013"/>
    <lineage>
        <taxon>Bacteria</taxon>
        <taxon>Pseudomonadati</taxon>
        <taxon>Bacteroidota</taxon>
        <taxon>Cytophagia</taxon>
        <taxon>Cytophagales</taxon>
        <taxon>Fulvivirgaceae</taxon>
        <taxon>Chryseolinea</taxon>
    </lineage>
</organism>
<evidence type="ECO:0000256" key="5">
    <source>
        <dbReference type="ARBA" id="ARBA00023136"/>
    </source>
</evidence>